<dbReference type="Gene3D" id="3.90.550.10">
    <property type="entry name" value="Spore Coat Polysaccharide Biosynthesis Protein SpsA, Chain A"/>
    <property type="match status" value="2"/>
</dbReference>
<evidence type="ECO:0000313" key="3">
    <source>
        <dbReference type="Proteomes" id="UP001223547"/>
    </source>
</evidence>
<accession>A0ABT7HAY0</accession>
<dbReference type="RefSeq" id="WP_285368278.1">
    <property type="nucleotide sequence ID" value="NZ_JASSQD010000001.1"/>
</dbReference>
<dbReference type="PANTHER" id="PTHR43685:SF2">
    <property type="entry name" value="GLYCOSYLTRANSFERASE 2-LIKE DOMAIN-CONTAINING PROTEIN"/>
    <property type="match status" value="1"/>
</dbReference>
<evidence type="ECO:0000259" key="1">
    <source>
        <dbReference type="Pfam" id="PF00535"/>
    </source>
</evidence>
<sequence>MLRLLKRCSEQYRVAPILIAIAHKNQAGELRRALSSALNQSLVKRGMAQVVVLDDQSDARWQVHVRDLLTDPAVTELSAECGSPARARNQLLDWADRQPSIEWVARLDADDEFVDNHSLEALLEAPRVPEAVAVVGSNALRQGEEILPWVNRANAEELFDLDHLTAYVKRFSSGEQERELPSCNLVLKNRLGLRYPNTRSAEDHWLLCNLIIKYPGKVCAVSDSLYCIYKLGGTDTSANRSTGVWHDQRQRLAYFLERLNRLKKGPFHIVGYGMEGIVWWQGEQLVKEFYPWAMPDEDVERLDQLLANAPCSIPEVTWIKANGVWQYRTPRLESRPVGTHMPKETLSSFLQGLYRSRICALNIKRDNLRLDNEGNLLYIDIGKDICGLSTSLFLDMAARLYSIGVLGNDDEELVRRLSWRTQDESLGQLPGFSDFYRELMEDLHSRPMVGQYPPLPAKRYDQVTLLIKACAQDAQGFFEQVSHIVHQLAYPASFAQILVLIDDHPGPFLRQYAEPDLPSLIEQTEQLKKAGIVDGYLIPPADTTTIQEVYDQWFNSREVVQTHTTKNAPLYPQIWAFSVLDTPYVLQCDCDALVGRKSWNHDFLADMLDAIRPKNVVGVGFNIPKWTDLFLEYFGEPGQFAPEVRFGLLDLQGVKEHLPINNPVENGRFKLTWHRAIQQYQRSNECCTCVRGGDPASFYVHPQNTDKPALRSGVIRDLIAQGILPAHQEEQFDLVVEPEWQYPERGEPVIFLLKGRCTPAQKLHRCLDSLARQTDQSFGVILIDDASGFQKTWYYPMMLSDFEGRYTLVRHAQRKGRMPNFLLAIHEICARADSLIVVLDQDDFLMRDDVVAQLLVARSRGSDLIQMPMYRPDKPLKLYQPDYRQPRKQGAGNTWAHLRGFRKSLFQKVPERYFKRPGGDWFDCATDYATMLPMSELAENPAFLDTGYAYWHERAPYSASHKAHQAELIPEILANPIAKELAEPTPVDEECGT</sequence>
<dbReference type="SUPFAM" id="SSF53448">
    <property type="entry name" value="Nucleotide-diphospho-sugar transferases"/>
    <property type="match status" value="2"/>
</dbReference>
<feature type="domain" description="Glycosyltransferase 2-like" evidence="1">
    <location>
        <begin position="761"/>
        <end position="894"/>
    </location>
</feature>
<evidence type="ECO:0000313" key="2">
    <source>
        <dbReference type="EMBL" id="MDK9556660.1"/>
    </source>
</evidence>
<dbReference type="PANTHER" id="PTHR43685">
    <property type="entry name" value="GLYCOSYLTRANSFERASE"/>
    <property type="match status" value="1"/>
</dbReference>
<dbReference type="EMBL" id="JASSQD010000001">
    <property type="protein sequence ID" value="MDK9556660.1"/>
    <property type="molecule type" value="Genomic_DNA"/>
</dbReference>
<dbReference type="Proteomes" id="UP001223547">
    <property type="component" value="Unassembled WGS sequence"/>
</dbReference>
<keyword evidence="3" id="KW-1185">Reference proteome</keyword>
<proteinExistence type="predicted"/>
<dbReference type="InterPro" id="IPR029044">
    <property type="entry name" value="Nucleotide-diphossugar_trans"/>
</dbReference>
<comment type="caution">
    <text evidence="2">The sequence shown here is derived from an EMBL/GenBank/DDBJ whole genome shotgun (WGS) entry which is preliminary data.</text>
</comment>
<protein>
    <submittedName>
        <fullName evidence="2">Glycosyltransferase family 2 protein</fullName>
    </submittedName>
</protein>
<dbReference type="Pfam" id="PF00535">
    <property type="entry name" value="Glycos_transf_2"/>
    <property type="match status" value="2"/>
</dbReference>
<gene>
    <name evidence="2" type="ORF">QQF73_03410</name>
</gene>
<dbReference type="CDD" id="cd00761">
    <property type="entry name" value="Glyco_tranf_GTA_type"/>
    <property type="match status" value="2"/>
</dbReference>
<organism evidence="2 3">
    <name type="scientific">Marinobacter albus</name>
    <dbReference type="NCBI Taxonomy" id="3030833"/>
    <lineage>
        <taxon>Bacteria</taxon>
        <taxon>Pseudomonadati</taxon>
        <taxon>Pseudomonadota</taxon>
        <taxon>Gammaproteobacteria</taxon>
        <taxon>Pseudomonadales</taxon>
        <taxon>Marinobacteraceae</taxon>
        <taxon>Marinobacter</taxon>
    </lineage>
</organism>
<dbReference type="InterPro" id="IPR001173">
    <property type="entry name" value="Glyco_trans_2-like"/>
</dbReference>
<name>A0ABT7HAY0_9GAMM</name>
<reference evidence="2 3" key="1">
    <citation type="submission" date="2023-05" db="EMBL/GenBank/DDBJ databases">
        <title>Marinobacter albus sp. nov., a marine bacterium isolated from sand in a coastal intertidal zone of huludao.</title>
        <authorList>
            <person name="Deng T."/>
        </authorList>
    </citation>
    <scope>NUCLEOTIDE SEQUENCE [LARGE SCALE GENOMIC DNA]</scope>
    <source>
        <strain evidence="2 3">M216</strain>
    </source>
</reference>
<dbReference type="InterPro" id="IPR050834">
    <property type="entry name" value="Glycosyltransf_2"/>
</dbReference>
<feature type="domain" description="Glycosyltransferase 2-like" evidence="1">
    <location>
        <begin position="19"/>
        <end position="153"/>
    </location>
</feature>